<evidence type="ECO:0000313" key="3">
    <source>
        <dbReference type="Proteomes" id="UP000647172"/>
    </source>
</evidence>
<dbReference type="RefSeq" id="WP_203768142.1">
    <property type="nucleotide sequence ID" value="NZ_BAAAYJ010000112.1"/>
</dbReference>
<sequence length="55" mass="6130">MAAAADLTAAVLAVVAGLGVPWWGWTALFVMIFFGLLVPRDEETRRPEELFPDRR</sequence>
<protein>
    <submittedName>
        <fullName evidence="2">Uncharacterized protein</fullName>
    </submittedName>
</protein>
<comment type="caution">
    <text evidence="2">The sequence shown here is derived from an EMBL/GenBank/DDBJ whole genome shotgun (WGS) entry which is preliminary data.</text>
</comment>
<dbReference type="AlphaFoldDB" id="A0A919JDI9"/>
<dbReference type="EMBL" id="BOMQ01000028">
    <property type="protein sequence ID" value="GIE49019.1"/>
    <property type="molecule type" value="Genomic_DNA"/>
</dbReference>
<reference evidence="2" key="1">
    <citation type="submission" date="2021-01" db="EMBL/GenBank/DDBJ databases">
        <title>Whole genome shotgun sequence of Actinoplanes nipponensis NBRC 14063.</title>
        <authorList>
            <person name="Komaki H."/>
            <person name="Tamura T."/>
        </authorList>
    </citation>
    <scope>NUCLEOTIDE SEQUENCE</scope>
    <source>
        <strain evidence="2">NBRC 14063</strain>
    </source>
</reference>
<organism evidence="2 3">
    <name type="scientific">Actinoplanes nipponensis</name>
    <dbReference type="NCBI Taxonomy" id="135950"/>
    <lineage>
        <taxon>Bacteria</taxon>
        <taxon>Bacillati</taxon>
        <taxon>Actinomycetota</taxon>
        <taxon>Actinomycetes</taxon>
        <taxon>Micromonosporales</taxon>
        <taxon>Micromonosporaceae</taxon>
        <taxon>Actinoplanes</taxon>
    </lineage>
</organism>
<accession>A0A919JDI9</accession>
<proteinExistence type="predicted"/>
<keyword evidence="3" id="KW-1185">Reference proteome</keyword>
<keyword evidence="1" id="KW-0472">Membrane</keyword>
<feature type="transmembrane region" description="Helical" evidence="1">
    <location>
        <begin position="20"/>
        <end position="38"/>
    </location>
</feature>
<evidence type="ECO:0000313" key="2">
    <source>
        <dbReference type="EMBL" id="GIE49019.1"/>
    </source>
</evidence>
<gene>
    <name evidence="2" type="ORF">Ani05nite_25530</name>
</gene>
<keyword evidence="1" id="KW-0812">Transmembrane</keyword>
<keyword evidence="1" id="KW-1133">Transmembrane helix</keyword>
<evidence type="ECO:0000256" key="1">
    <source>
        <dbReference type="SAM" id="Phobius"/>
    </source>
</evidence>
<name>A0A919JDI9_9ACTN</name>
<dbReference type="Proteomes" id="UP000647172">
    <property type="component" value="Unassembled WGS sequence"/>
</dbReference>